<dbReference type="Gene3D" id="3.30.420.40">
    <property type="match status" value="2"/>
</dbReference>
<dbReference type="InterPro" id="IPR000905">
    <property type="entry name" value="Gcp-like_dom"/>
</dbReference>
<feature type="domain" description="Gcp-like" evidence="1">
    <location>
        <begin position="31"/>
        <end position="156"/>
    </location>
</feature>
<dbReference type="RefSeq" id="WP_060913432.1">
    <property type="nucleotide sequence ID" value="NZ_KQ959921.1"/>
</dbReference>
<comment type="caution">
    <text evidence="2">The sequence shown here is derived from an EMBL/GenBank/DDBJ whole genome shotgun (WGS) entry which is preliminary data.</text>
</comment>
<evidence type="ECO:0000259" key="1">
    <source>
        <dbReference type="Pfam" id="PF00814"/>
    </source>
</evidence>
<dbReference type="NCBIfam" id="TIGR03725">
    <property type="entry name" value="T6A_YeaZ"/>
    <property type="match status" value="1"/>
</dbReference>
<reference evidence="3" key="1">
    <citation type="submission" date="2016-01" db="EMBL/GenBank/DDBJ databases">
        <authorList>
            <person name="Mitreva M."/>
            <person name="Pepin K.H."/>
            <person name="Mihindukulasuriya K.A."/>
            <person name="Fulton R."/>
            <person name="Fronick C."/>
            <person name="O'Laughlin M."/>
            <person name="Miner T."/>
            <person name="Herter B."/>
            <person name="Rosa B.A."/>
            <person name="Cordes M."/>
            <person name="Tomlinson C."/>
            <person name="Wollam A."/>
            <person name="Palsikar V.B."/>
            <person name="Mardis E.R."/>
            <person name="Wilson R.K."/>
        </authorList>
    </citation>
    <scope>NUCLEOTIDE SEQUENCE [LARGE SCALE GENOMIC DNA]</scope>
    <source>
        <strain evidence="3">DNF01167</strain>
    </source>
</reference>
<name>A0A134A7D3_9BACL</name>
<dbReference type="InterPro" id="IPR022496">
    <property type="entry name" value="T6A_TsaB"/>
</dbReference>
<organism evidence="2 3">
    <name type="scientific">Gemella haemolysans</name>
    <dbReference type="NCBI Taxonomy" id="1379"/>
    <lineage>
        <taxon>Bacteria</taxon>
        <taxon>Bacillati</taxon>
        <taxon>Bacillota</taxon>
        <taxon>Bacilli</taxon>
        <taxon>Bacillales</taxon>
        <taxon>Gemellaceae</taxon>
        <taxon>Gemella</taxon>
    </lineage>
</organism>
<dbReference type="SUPFAM" id="SSF53067">
    <property type="entry name" value="Actin-like ATPase domain"/>
    <property type="match status" value="2"/>
</dbReference>
<dbReference type="Pfam" id="PF00814">
    <property type="entry name" value="TsaD"/>
    <property type="match status" value="1"/>
</dbReference>
<dbReference type="STRING" id="1379.HMPREF3186_00111"/>
<evidence type="ECO:0000313" key="3">
    <source>
        <dbReference type="Proteomes" id="UP000070355"/>
    </source>
</evidence>
<gene>
    <name evidence="2" type="ORF">HMPREF3186_00111</name>
</gene>
<dbReference type="AlphaFoldDB" id="A0A134A7D3"/>
<dbReference type="PATRIC" id="fig|1379.3.peg.108"/>
<dbReference type="Proteomes" id="UP000070355">
    <property type="component" value="Unassembled WGS sequence"/>
</dbReference>
<dbReference type="EMBL" id="LSDC01000010">
    <property type="protein sequence ID" value="KXB63633.1"/>
    <property type="molecule type" value="Genomic_DNA"/>
</dbReference>
<dbReference type="GO" id="GO:0002949">
    <property type="term" value="P:tRNA threonylcarbamoyladenosine modification"/>
    <property type="evidence" value="ECO:0007669"/>
    <property type="project" value="InterPro"/>
</dbReference>
<protein>
    <submittedName>
        <fullName evidence="2">Universal bacterial protein YeaZ</fullName>
    </submittedName>
</protein>
<accession>A0A134A7D3</accession>
<dbReference type="InterPro" id="IPR043129">
    <property type="entry name" value="ATPase_NBD"/>
</dbReference>
<dbReference type="OrthoDB" id="9784166at2"/>
<evidence type="ECO:0000313" key="2">
    <source>
        <dbReference type="EMBL" id="KXB63633.1"/>
    </source>
</evidence>
<proteinExistence type="predicted"/>
<sequence length="222" mass="24984">MVSLIVEASNGVCSIACFEEKNILAEKNFVCSNNLSAVILEEIENCLKEANKKKTDLTEIISSEGPGSYTAIRVVAAVCKTLAYTLKIKLKKVSSLKLQALLEFDSNKLLVPFIDARRGNVFGAVYENIGGNLIETLEEGYYSLEEINDFLVSQNKEFVYISKDIEKLNELLLDGLKNDEMVQAANVVKIYDSLEEVDCYNMKPQYLRKTEAERELENDKSR</sequence>